<reference evidence="1 2" key="1">
    <citation type="submission" date="2019-07" db="EMBL/GenBank/DDBJ databases">
        <title>New Mycobacterium species.</title>
        <authorList>
            <person name="Tortoli E."/>
            <person name="Ghielmetti G."/>
            <person name="Friedel U."/>
            <person name="Trovato A."/>
        </authorList>
    </citation>
    <scope>NUCLEOTIDE SEQUENCE [LARGE SCALE GENOMIC DNA]</scope>
    <source>
        <strain evidence="1 2">16-83</strain>
    </source>
</reference>
<sequence length="59" mass="6470">MRQLLDWHRQGVDVDAKLPLLSSVLGHANPACTYWYLQASPELLAVAGDRLADVLGDLP</sequence>
<dbReference type="OrthoDB" id="5464621at2"/>
<dbReference type="EMBL" id="VMQU01000227">
    <property type="protein sequence ID" value="TVS77357.1"/>
    <property type="molecule type" value="Genomic_DNA"/>
</dbReference>
<name>A0A557WVQ7_9MYCO</name>
<accession>A0A557WVQ7</accession>
<gene>
    <name evidence="1" type="ORF">FPZ47_26835</name>
</gene>
<keyword evidence="2" id="KW-1185">Reference proteome</keyword>
<dbReference type="AlphaFoldDB" id="A0A557WVQ7"/>
<comment type="caution">
    <text evidence="1">The sequence shown here is derived from an EMBL/GenBank/DDBJ whole genome shotgun (WGS) entry which is preliminary data.</text>
</comment>
<evidence type="ECO:0000313" key="1">
    <source>
        <dbReference type="EMBL" id="TVS77357.1"/>
    </source>
</evidence>
<organism evidence="1 2">
    <name type="scientific">Mycobacterium helveticum</name>
    <dbReference type="NCBI Taxonomy" id="2592811"/>
    <lineage>
        <taxon>Bacteria</taxon>
        <taxon>Bacillati</taxon>
        <taxon>Actinomycetota</taxon>
        <taxon>Actinomycetes</taxon>
        <taxon>Mycobacteriales</taxon>
        <taxon>Mycobacteriaceae</taxon>
        <taxon>Mycobacterium</taxon>
    </lineage>
</organism>
<proteinExistence type="predicted"/>
<dbReference type="Proteomes" id="UP000320513">
    <property type="component" value="Unassembled WGS sequence"/>
</dbReference>
<evidence type="ECO:0008006" key="3">
    <source>
        <dbReference type="Google" id="ProtNLM"/>
    </source>
</evidence>
<evidence type="ECO:0000313" key="2">
    <source>
        <dbReference type="Proteomes" id="UP000320513"/>
    </source>
</evidence>
<dbReference type="RefSeq" id="WP_144957237.1">
    <property type="nucleotide sequence ID" value="NZ_VMQU01000227.1"/>
</dbReference>
<protein>
    <recommendedName>
        <fullName evidence="3">Tyrosine-type recombinase/integrase</fullName>
    </recommendedName>
</protein>